<keyword evidence="1" id="KW-0472">Membrane</keyword>
<protein>
    <submittedName>
        <fullName evidence="2">Uncharacterized protein</fullName>
    </submittedName>
</protein>
<gene>
    <name evidence="2" type="ORF">HON47_04800</name>
</gene>
<organism evidence="2 3">
    <name type="scientific">Candidatus Iainarchaeum sp</name>
    <dbReference type="NCBI Taxonomy" id="3101447"/>
    <lineage>
        <taxon>Archaea</taxon>
        <taxon>Candidatus Iainarchaeota</taxon>
        <taxon>Candidatus Iainarchaeia</taxon>
        <taxon>Candidatus Iainarchaeales</taxon>
        <taxon>Candidatus Iainarchaeaceae</taxon>
        <taxon>Candidatus Iainarchaeum</taxon>
    </lineage>
</organism>
<name>A0A8T5GGM1_9ARCH</name>
<evidence type="ECO:0000313" key="2">
    <source>
        <dbReference type="EMBL" id="MBT4870868.1"/>
    </source>
</evidence>
<reference evidence="2" key="1">
    <citation type="journal article" date="2021" name="ISME J.">
        <title>Mercury methylation by metabolically versatile and cosmopolitan marine bacteria.</title>
        <authorList>
            <person name="Lin H."/>
            <person name="Ascher D.B."/>
            <person name="Myung Y."/>
            <person name="Lamborg C.H."/>
            <person name="Hallam S.J."/>
            <person name="Gionfriddo C.M."/>
            <person name="Holt K.E."/>
            <person name="Moreau J.W."/>
        </authorList>
    </citation>
    <scope>NUCLEOTIDE SEQUENCE</scope>
    <source>
        <strain evidence="2">SI075_bin30</strain>
    </source>
</reference>
<evidence type="ECO:0000313" key="3">
    <source>
        <dbReference type="Proteomes" id="UP000722459"/>
    </source>
</evidence>
<keyword evidence="1" id="KW-0812">Transmembrane</keyword>
<dbReference type="AlphaFoldDB" id="A0A8T5GGM1"/>
<dbReference type="EMBL" id="JABJNZ010000062">
    <property type="protein sequence ID" value="MBT4870868.1"/>
    <property type="molecule type" value="Genomic_DNA"/>
</dbReference>
<proteinExistence type="predicted"/>
<dbReference type="Proteomes" id="UP000722459">
    <property type="component" value="Unassembled WGS sequence"/>
</dbReference>
<evidence type="ECO:0000256" key="1">
    <source>
        <dbReference type="SAM" id="Phobius"/>
    </source>
</evidence>
<sequence>MSTVRKQIGILLVGLGLGWGVSVGLPAPLEFLQQYLWAIPIIIGIILIIKD</sequence>
<comment type="caution">
    <text evidence="2">The sequence shown here is derived from an EMBL/GenBank/DDBJ whole genome shotgun (WGS) entry which is preliminary data.</text>
</comment>
<feature type="transmembrane region" description="Helical" evidence="1">
    <location>
        <begin position="34"/>
        <end position="49"/>
    </location>
</feature>
<accession>A0A8T5GGM1</accession>
<keyword evidence="1" id="KW-1133">Transmembrane helix</keyword>